<gene>
    <name evidence="8" type="ORF">N7537_009102</name>
</gene>
<dbReference type="SMART" id="SM00066">
    <property type="entry name" value="GAL4"/>
    <property type="match status" value="1"/>
</dbReference>
<evidence type="ECO:0000256" key="2">
    <source>
        <dbReference type="ARBA" id="ARBA00023015"/>
    </source>
</evidence>
<feature type="compositionally biased region" description="Polar residues" evidence="6">
    <location>
        <begin position="134"/>
        <end position="161"/>
    </location>
</feature>
<feature type="domain" description="Zn(2)-C6 fungal-type" evidence="7">
    <location>
        <begin position="23"/>
        <end position="54"/>
    </location>
</feature>
<organism evidence="8 9">
    <name type="scientific">Penicillium hordei</name>
    <dbReference type="NCBI Taxonomy" id="40994"/>
    <lineage>
        <taxon>Eukaryota</taxon>
        <taxon>Fungi</taxon>
        <taxon>Dikarya</taxon>
        <taxon>Ascomycota</taxon>
        <taxon>Pezizomycotina</taxon>
        <taxon>Eurotiomycetes</taxon>
        <taxon>Eurotiomycetidae</taxon>
        <taxon>Eurotiales</taxon>
        <taxon>Aspergillaceae</taxon>
        <taxon>Penicillium</taxon>
    </lineage>
</organism>
<keyword evidence="2" id="KW-0805">Transcription regulation</keyword>
<dbReference type="Proteomes" id="UP001213799">
    <property type="component" value="Unassembled WGS sequence"/>
</dbReference>
<proteinExistence type="predicted"/>
<dbReference type="Pfam" id="PF04082">
    <property type="entry name" value="Fungal_trans"/>
    <property type="match status" value="1"/>
</dbReference>
<evidence type="ECO:0000256" key="6">
    <source>
        <dbReference type="SAM" id="MobiDB-lite"/>
    </source>
</evidence>
<evidence type="ECO:0000256" key="1">
    <source>
        <dbReference type="ARBA" id="ARBA00022723"/>
    </source>
</evidence>
<dbReference type="GO" id="GO:0003677">
    <property type="term" value="F:DNA binding"/>
    <property type="evidence" value="ECO:0007669"/>
    <property type="project" value="UniProtKB-KW"/>
</dbReference>
<dbReference type="SUPFAM" id="SSF57701">
    <property type="entry name" value="Zn2/Cys6 DNA-binding domain"/>
    <property type="match status" value="1"/>
</dbReference>
<reference evidence="8" key="1">
    <citation type="journal article" date="2023" name="IMA Fungus">
        <title>Comparative genomic study of the Penicillium genus elucidates a diverse pangenome and 15 lateral gene transfer events.</title>
        <authorList>
            <person name="Petersen C."/>
            <person name="Sorensen T."/>
            <person name="Nielsen M.R."/>
            <person name="Sondergaard T.E."/>
            <person name="Sorensen J.L."/>
            <person name="Fitzpatrick D.A."/>
            <person name="Frisvad J.C."/>
            <person name="Nielsen K.L."/>
        </authorList>
    </citation>
    <scope>NUCLEOTIDE SEQUENCE</scope>
    <source>
        <strain evidence="8">IBT 12815</strain>
    </source>
</reference>
<dbReference type="GO" id="GO:0000981">
    <property type="term" value="F:DNA-binding transcription factor activity, RNA polymerase II-specific"/>
    <property type="evidence" value="ECO:0007669"/>
    <property type="project" value="InterPro"/>
</dbReference>
<dbReference type="SMART" id="SM00906">
    <property type="entry name" value="Fungal_trans"/>
    <property type="match status" value="1"/>
</dbReference>
<keyword evidence="9" id="KW-1185">Reference proteome</keyword>
<dbReference type="GO" id="GO:0008270">
    <property type="term" value="F:zinc ion binding"/>
    <property type="evidence" value="ECO:0007669"/>
    <property type="project" value="InterPro"/>
</dbReference>
<dbReference type="PROSITE" id="PS50048">
    <property type="entry name" value="ZN2_CY6_FUNGAL_2"/>
    <property type="match status" value="1"/>
</dbReference>
<sequence>MSANSITPVREHRRKRVRKGTRSCWECRRRKVKCIYQADDDPICVGCLDKGTSCLSQEFVEDQPARDAETSALSHRMERVEILLEKFMQNVPRSTADNCVAYDPGDVFTPSSTSATMSRSRPSFVSTFNTALGQQPEVNSSTPSPQSAPVSDFSGSGTAANGSPIGSIGRLQQRLAAMLPCQEDVDFLSGMSHGWWLIQRHMMPHLVKPPAHDSENPFDVLAVSKSHPMVIARLLLCVAICIQQLPPKVDLRRLRTTVSLQEMMENIITFITTTVTSDDEMTGSIEGVECLALQGMYQTNAGSLRRSWLTFRRAINVAQLMGLHRVSSKASQAVPDLETKRQYIWYQIMQAERYLSLVLGVPSATNSASTHFNDQAPFISIEDLYHQHLCHISGLILTRNQSDSTHAFSATQEIDEKLDSLAKQMPQDWWEIPSAPINSRTEEAASQFERMMCQIWHFELATLLHLPFMLRAASDRRYEYSRISCLSASRGLIKRWISIRRVPGKTLFSNLVEFQAFTAATTILLGLLGSTHTTTDQVALQERYEDLQLVEAVIQTLERLKQHGTAVHIADQSITIIRTLQGVIQNKDDSYSSFCLEIPHFGTIAITRSGAVRSIEGERILGATPYPRATSKGANPPLRTRGFDLVHPETTMGPTCVSMSASGSQGSRSANMGSEVVDDNDMGVDNTVLQFTSCHFPALEDSSMNDLTEWCFQESDTICFDSLLNTDVEGNWNF</sequence>
<dbReference type="RefSeq" id="XP_056748824.1">
    <property type="nucleotide sequence ID" value="XM_056900156.1"/>
</dbReference>
<name>A0AAD6GVF4_9EURO</name>
<keyword evidence="5" id="KW-0539">Nucleus</keyword>
<dbReference type="InterPro" id="IPR001138">
    <property type="entry name" value="Zn2Cys6_DnaBD"/>
</dbReference>
<dbReference type="CDD" id="cd00067">
    <property type="entry name" value="GAL4"/>
    <property type="match status" value="1"/>
</dbReference>
<dbReference type="PANTHER" id="PTHR47840">
    <property type="entry name" value="ZN(II)2CYS6 TRANSCRIPTION FACTOR (EUROFUNG)-RELATED"/>
    <property type="match status" value="1"/>
</dbReference>
<evidence type="ECO:0000256" key="3">
    <source>
        <dbReference type="ARBA" id="ARBA00023125"/>
    </source>
</evidence>
<evidence type="ECO:0000256" key="4">
    <source>
        <dbReference type="ARBA" id="ARBA00023163"/>
    </source>
</evidence>
<dbReference type="CDD" id="cd12148">
    <property type="entry name" value="fungal_TF_MHR"/>
    <property type="match status" value="1"/>
</dbReference>
<keyword evidence="1" id="KW-0479">Metal-binding</keyword>
<dbReference type="PROSITE" id="PS00463">
    <property type="entry name" value="ZN2_CY6_FUNGAL_1"/>
    <property type="match status" value="1"/>
</dbReference>
<dbReference type="GO" id="GO:0006351">
    <property type="term" value="P:DNA-templated transcription"/>
    <property type="evidence" value="ECO:0007669"/>
    <property type="project" value="InterPro"/>
</dbReference>
<dbReference type="EMBL" id="JAQJAE010000005">
    <property type="protein sequence ID" value="KAJ5592198.1"/>
    <property type="molecule type" value="Genomic_DNA"/>
</dbReference>
<keyword evidence="3" id="KW-0238">DNA-binding</keyword>
<evidence type="ECO:0000313" key="8">
    <source>
        <dbReference type="EMBL" id="KAJ5592198.1"/>
    </source>
</evidence>
<dbReference type="InterPro" id="IPR007219">
    <property type="entry name" value="XnlR_reg_dom"/>
</dbReference>
<dbReference type="InterPro" id="IPR036864">
    <property type="entry name" value="Zn2-C6_fun-type_DNA-bd_sf"/>
</dbReference>
<dbReference type="Gene3D" id="4.10.240.10">
    <property type="entry name" value="Zn(2)-C6 fungal-type DNA-binding domain"/>
    <property type="match status" value="1"/>
</dbReference>
<protein>
    <recommendedName>
        <fullName evidence="7">Zn(2)-C6 fungal-type domain-containing protein</fullName>
    </recommendedName>
</protein>
<evidence type="ECO:0000259" key="7">
    <source>
        <dbReference type="PROSITE" id="PS50048"/>
    </source>
</evidence>
<evidence type="ECO:0000313" key="9">
    <source>
        <dbReference type="Proteomes" id="UP001213799"/>
    </source>
</evidence>
<dbReference type="Pfam" id="PF00172">
    <property type="entry name" value="Zn_clus"/>
    <property type="match status" value="1"/>
</dbReference>
<keyword evidence="4" id="KW-0804">Transcription</keyword>
<accession>A0AAD6GVF4</accession>
<reference evidence="8" key="2">
    <citation type="submission" date="2023-01" db="EMBL/GenBank/DDBJ databases">
        <authorList>
            <person name="Petersen C."/>
        </authorList>
    </citation>
    <scope>NUCLEOTIDE SEQUENCE</scope>
    <source>
        <strain evidence="8">IBT 12815</strain>
    </source>
</reference>
<dbReference type="AlphaFoldDB" id="A0AAD6GVF4"/>
<comment type="caution">
    <text evidence="8">The sequence shown here is derived from an EMBL/GenBank/DDBJ whole genome shotgun (WGS) entry which is preliminary data.</text>
</comment>
<dbReference type="GeneID" id="81590398"/>
<feature type="region of interest" description="Disordered" evidence="6">
    <location>
        <begin position="134"/>
        <end position="165"/>
    </location>
</feature>
<evidence type="ECO:0000256" key="5">
    <source>
        <dbReference type="ARBA" id="ARBA00023242"/>
    </source>
</evidence>
<dbReference type="PANTHER" id="PTHR47840:SF1">
    <property type="entry name" value="ZN(II)2CYS6 TRANSCRIPTION FACTOR (EUROFUNG)"/>
    <property type="match status" value="1"/>
</dbReference>